<name>A0A1B0BUR1_9MUSC</name>
<dbReference type="AlphaFoldDB" id="A0A1B0BUR1"/>
<accession>A0A1B0BUR1</accession>
<dbReference type="EMBL" id="JXJN01020869">
    <property type="status" value="NOT_ANNOTATED_CDS"/>
    <property type="molecule type" value="Genomic_DNA"/>
</dbReference>
<sequence>MEKKSPKLATPKQTAIKRLGLRGSSSALRVRSQTASATPSRKSGTIGNNAAVSYGSEKGNKKVLSSSVNTPSVNSNEMSKQAKSTNCRPHRLASNKHLKEKLSKKRLQFHSSDEIDTKGEGYNLEPESYLYKTYNKSKTQNDNVEEYLSRLSKEEVLAQIDEMEKELQARRQHTERAKELKKAIETWQAGFRSALQELQTKIDPSESREHLLTKLQLPANMIKYVED</sequence>
<dbReference type="VEuPathDB" id="VectorBase:GPPI041089"/>
<evidence type="ECO:0000256" key="1">
    <source>
        <dbReference type="SAM" id="Coils"/>
    </source>
</evidence>
<feature type="compositionally biased region" description="Low complexity" evidence="2">
    <location>
        <begin position="63"/>
        <end position="76"/>
    </location>
</feature>
<reference evidence="3" key="2">
    <citation type="submission" date="2020-05" db="UniProtKB">
        <authorList>
            <consortium name="EnsemblMetazoa"/>
        </authorList>
    </citation>
    <scope>IDENTIFICATION</scope>
    <source>
        <strain evidence="3">IAEA</strain>
    </source>
</reference>
<evidence type="ECO:0000313" key="3">
    <source>
        <dbReference type="EnsemblMetazoa" id="GPPI041089-PA"/>
    </source>
</evidence>
<proteinExistence type="predicted"/>
<dbReference type="Proteomes" id="UP000092460">
    <property type="component" value="Unassembled WGS sequence"/>
</dbReference>
<feature type="compositionally biased region" description="Polar residues" evidence="2">
    <location>
        <begin position="77"/>
        <end position="87"/>
    </location>
</feature>
<protein>
    <submittedName>
        <fullName evidence="3">Uncharacterized protein</fullName>
    </submittedName>
</protein>
<feature type="coiled-coil region" evidence="1">
    <location>
        <begin position="153"/>
        <end position="183"/>
    </location>
</feature>
<dbReference type="EnsemblMetazoa" id="GPPI041089-RA">
    <property type="protein sequence ID" value="GPPI041089-PA"/>
    <property type="gene ID" value="GPPI041089"/>
</dbReference>
<feature type="compositionally biased region" description="Polar residues" evidence="2">
    <location>
        <begin position="23"/>
        <end position="51"/>
    </location>
</feature>
<evidence type="ECO:0000313" key="4">
    <source>
        <dbReference type="Proteomes" id="UP000092460"/>
    </source>
</evidence>
<keyword evidence="1" id="KW-0175">Coiled coil</keyword>
<reference evidence="4" key="1">
    <citation type="submission" date="2015-01" db="EMBL/GenBank/DDBJ databases">
        <authorList>
            <person name="Aksoy S."/>
            <person name="Warren W."/>
            <person name="Wilson R.K."/>
        </authorList>
    </citation>
    <scope>NUCLEOTIDE SEQUENCE [LARGE SCALE GENOMIC DNA]</scope>
    <source>
        <strain evidence="4">IAEA</strain>
    </source>
</reference>
<keyword evidence="4" id="KW-1185">Reference proteome</keyword>
<feature type="region of interest" description="Disordered" evidence="2">
    <location>
        <begin position="1"/>
        <end position="105"/>
    </location>
</feature>
<organism evidence="3 4">
    <name type="scientific">Glossina palpalis gambiensis</name>
    <dbReference type="NCBI Taxonomy" id="67801"/>
    <lineage>
        <taxon>Eukaryota</taxon>
        <taxon>Metazoa</taxon>
        <taxon>Ecdysozoa</taxon>
        <taxon>Arthropoda</taxon>
        <taxon>Hexapoda</taxon>
        <taxon>Insecta</taxon>
        <taxon>Pterygota</taxon>
        <taxon>Neoptera</taxon>
        <taxon>Endopterygota</taxon>
        <taxon>Diptera</taxon>
        <taxon>Brachycera</taxon>
        <taxon>Muscomorpha</taxon>
        <taxon>Hippoboscoidea</taxon>
        <taxon>Glossinidae</taxon>
        <taxon>Glossina</taxon>
    </lineage>
</organism>
<feature type="compositionally biased region" description="Basic residues" evidence="2">
    <location>
        <begin position="88"/>
        <end position="105"/>
    </location>
</feature>
<evidence type="ECO:0000256" key="2">
    <source>
        <dbReference type="SAM" id="MobiDB-lite"/>
    </source>
</evidence>